<dbReference type="AlphaFoldDB" id="A0A382QIE3"/>
<dbReference type="InterPro" id="IPR003664">
    <property type="entry name" value="FA_synthesis"/>
</dbReference>
<evidence type="ECO:0000256" key="6">
    <source>
        <dbReference type="ARBA" id="ARBA00023098"/>
    </source>
</evidence>
<evidence type="ECO:0000256" key="5">
    <source>
        <dbReference type="ARBA" id="ARBA00022679"/>
    </source>
</evidence>
<dbReference type="EMBL" id="UINC01114269">
    <property type="protein sequence ID" value="SVC84462.1"/>
    <property type="molecule type" value="Genomic_DNA"/>
</dbReference>
<evidence type="ECO:0000313" key="11">
    <source>
        <dbReference type="EMBL" id="SVC84462.1"/>
    </source>
</evidence>
<proteinExistence type="inferred from homology"/>
<feature type="non-terminal residue" evidence="11">
    <location>
        <position position="210"/>
    </location>
</feature>
<evidence type="ECO:0000256" key="3">
    <source>
        <dbReference type="ARBA" id="ARBA00022490"/>
    </source>
</evidence>
<evidence type="ECO:0000256" key="8">
    <source>
        <dbReference type="ARBA" id="ARBA00023264"/>
    </source>
</evidence>
<comment type="subcellular location">
    <subcellularLocation>
        <location evidence="2">Cytoplasm</location>
    </subcellularLocation>
</comment>
<keyword evidence="6" id="KW-0443">Lipid metabolism</keyword>
<dbReference type="Pfam" id="PF02504">
    <property type="entry name" value="FA_synthesis"/>
    <property type="match status" value="1"/>
</dbReference>
<dbReference type="HAMAP" id="MF_00019">
    <property type="entry name" value="PlsX"/>
    <property type="match status" value="1"/>
</dbReference>
<organism evidence="11">
    <name type="scientific">marine metagenome</name>
    <dbReference type="NCBI Taxonomy" id="408172"/>
    <lineage>
        <taxon>unclassified sequences</taxon>
        <taxon>metagenomes</taxon>
        <taxon>ecological metagenomes</taxon>
    </lineage>
</organism>
<dbReference type="EC" id="2.3.1.274" evidence="9"/>
<keyword evidence="3" id="KW-0963">Cytoplasm</keyword>
<evidence type="ECO:0000256" key="7">
    <source>
        <dbReference type="ARBA" id="ARBA00023209"/>
    </source>
</evidence>
<sequence length="210" mass="22245">MSPPKSATVALDAVGGEGGLGVTVAAALSSLHSHPDLTLVLVGPEDLIRGQLGDQINHPRLQIQHATECVEMDESPASALRFKKDSSMRVAINLVRDGRADACVSAGNTGALMAIARFALKTLPGIDRPAICGVLPRATGQVHMMDLGANVQCSATLLFQFGVMATIMVRYLDGIEKPSVGLLNIGIENIKGNETIKEASQFFRNSHLNY</sequence>
<dbReference type="InterPro" id="IPR012281">
    <property type="entry name" value="Phospholipid_synth_PlsX-like"/>
</dbReference>
<dbReference type="PANTHER" id="PTHR30100:SF1">
    <property type="entry name" value="PHOSPHATE ACYLTRANSFERASE"/>
    <property type="match status" value="1"/>
</dbReference>
<dbReference type="SUPFAM" id="SSF53659">
    <property type="entry name" value="Isocitrate/Isopropylmalate dehydrogenase-like"/>
    <property type="match status" value="1"/>
</dbReference>
<comment type="subunit">
    <text evidence="10">Homodimer. Probably interacts with PlsY.</text>
</comment>
<evidence type="ECO:0000256" key="10">
    <source>
        <dbReference type="ARBA" id="ARBA00046608"/>
    </source>
</evidence>
<keyword evidence="7" id="KW-0594">Phospholipid biosynthesis</keyword>
<name>A0A382QIE3_9ZZZZ</name>
<accession>A0A382QIE3</accession>
<dbReference type="Gene3D" id="3.40.718.10">
    <property type="entry name" value="Isopropylmalate Dehydrogenase"/>
    <property type="match status" value="1"/>
</dbReference>
<reference evidence="11" key="1">
    <citation type="submission" date="2018-05" db="EMBL/GenBank/DDBJ databases">
        <authorList>
            <person name="Lanie J.A."/>
            <person name="Ng W.-L."/>
            <person name="Kazmierczak K.M."/>
            <person name="Andrzejewski T.M."/>
            <person name="Davidsen T.M."/>
            <person name="Wayne K.J."/>
            <person name="Tettelin H."/>
            <person name="Glass J.I."/>
            <person name="Rusch D."/>
            <person name="Podicherti R."/>
            <person name="Tsui H.-C.T."/>
            <person name="Winkler M.E."/>
        </authorList>
    </citation>
    <scope>NUCLEOTIDE SEQUENCE</scope>
</reference>
<evidence type="ECO:0000256" key="2">
    <source>
        <dbReference type="ARBA" id="ARBA00004496"/>
    </source>
</evidence>
<keyword evidence="4" id="KW-0444">Lipid biosynthesis</keyword>
<evidence type="ECO:0000256" key="4">
    <source>
        <dbReference type="ARBA" id="ARBA00022516"/>
    </source>
</evidence>
<gene>
    <name evidence="11" type="ORF">METZ01_LOCUS337316</name>
</gene>
<keyword evidence="8" id="KW-1208">Phospholipid metabolism</keyword>
<comment type="catalytic activity">
    <reaction evidence="1">
        <text>a fatty acyl-[ACP] + phosphate = an acyl phosphate + holo-[ACP]</text>
        <dbReference type="Rhea" id="RHEA:42292"/>
        <dbReference type="Rhea" id="RHEA-COMP:9685"/>
        <dbReference type="Rhea" id="RHEA-COMP:14125"/>
        <dbReference type="ChEBI" id="CHEBI:43474"/>
        <dbReference type="ChEBI" id="CHEBI:59918"/>
        <dbReference type="ChEBI" id="CHEBI:64479"/>
        <dbReference type="ChEBI" id="CHEBI:138651"/>
        <dbReference type="EC" id="2.3.1.274"/>
    </reaction>
</comment>
<evidence type="ECO:0000256" key="9">
    <source>
        <dbReference type="ARBA" id="ARBA00024069"/>
    </source>
</evidence>
<dbReference type="GO" id="GO:0008654">
    <property type="term" value="P:phospholipid biosynthetic process"/>
    <property type="evidence" value="ECO:0007669"/>
    <property type="project" value="UniProtKB-KW"/>
</dbReference>
<keyword evidence="5" id="KW-0808">Transferase</keyword>
<dbReference type="PANTHER" id="PTHR30100">
    <property type="entry name" value="FATTY ACID/PHOSPHOLIPID SYNTHESIS PROTEIN PLSX"/>
    <property type="match status" value="1"/>
</dbReference>
<evidence type="ECO:0000256" key="1">
    <source>
        <dbReference type="ARBA" id="ARBA00001232"/>
    </source>
</evidence>
<protein>
    <recommendedName>
        <fullName evidence="9">phosphate acyltransferase</fullName>
        <ecNumber evidence="9">2.3.1.274</ecNumber>
    </recommendedName>
</protein>
<dbReference type="GO" id="GO:0006633">
    <property type="term" value="P:fatty acid biosynthetic process"/>
    <property type="evidence" value="ECO:0007669"/>
    <property type="project" value="InterPro"/>
</dbReference>
<dbReference type="GO" id="GO:0005737">
    <property type="term" value="C:cytoplasm"/>
    <property type="evidence" value="ECO:0007669"/>
    <property type="project" value="UniProtKB-SubCell"/>
</dbReference>
<dbReference type="GO" id="GO:0043811">
    <property type="term" value="F:phosphate:acyl-[acyl carrier protein] acyltransferase activity"/>
    <property type="evidence" value="ECO:0007669"/>
    <property type="project" value="UniProtKB-EC"/>
</dbReference>